<dbReference type="EMBL" id="MFEK01000001">
    <property type="protein sequence ID" value="OGE79545.1"/>
    <property type="molecule type" value="Genomic_DNA"/>
</dbReference>
<dbReference type="InterPro" id="IPR036775">
    <property type="entry name" value="DNA_pol_Y-fam_lit_finger_sf"/>
</dbReference>
<dbReference type="Pfam" id="PF11799">
    <property type="entry name" value="IMS_C"/>
    <property type="match status" value="1"/>
</dbReference>
<evidence type="ECO:0000313" key="4">
    <source>
        <dbReference type="Proteomes" id="UP000176864"/>
    </source>
</evidence>
<dbReference type="SUPFAM" id="SSF56672">
    <property type="entry name" value="DNA/RNA polymerases"/>
    <property type="match status" value="1"/>
</dbReference>
<dbReference type="GO" id="GO:0003684">
    <property type="term" value="F:damaged DNA binding"/>
    <property type="evidence" value="ECO:0007669"/>
    <property type="project" value="InterPro"/>
</dbReference>
<dbReference type="Proteomes" id="UP000176864">
    <property type="component" value="Unassembled WGS sequence"/>
</dbReference>
<dbReference type="PANTHER" id="PTHR11076:SF33">
    <property type="entry name" value="DNA POLYMERASE KAPPA"/>
    <property type="match status" value="1"/>
</dbReference>
<comment type="similarity">
    <text evidence="1">Belongs to the DNA polymerase type-Y family.</text>
</comment>
<gene>
    <name evidence="3" type="ORF">A2751_00430</name>
</gene>
<feature type="domain" description="UmuC" evidence="2">
    <location>
        <begin position="1"/>
        <end position="214"/>
    </location>
</feature>
<accession>A0A1F5NPE4</accession>
<dbReference type="Gene3D" id="1.10.150.20">
    <property type="entry name" value="5' to 3' exonuclease, C-terminal subdomain"/>
    <property type="match status" value="1"/>
</dbReference>
<dbReference type="Gene3D" id="3.30.1490.100">
    <property type="entry name" value="DNA polymerase, Y-family, little finger domain"/>
    <property type="match status" value="1"/>
</dbReference>
<dbReference type="CDD" id="cd03586">
    <property type="entry name" value="PolY_Pol_IV_kappa"/>
    <property type="match status" value="1"/>
</dbReference>
<evidence type="ECO:0000256" key="1">
    <source>
        <dbReference type="ARBA" id="ARBA00010945"/>
    </source>
</evidence>
<comment type="caution">
    <text evidence="3">The sequence shown here is derived from an EMBL/GenBank/DDBJ whole genome shotgun (WGS) entry which is preliminary data.</text>
</comment>
<dbReference type="InterPro" id="IPR022880">
    <property type="entry name" value="DNApol_IV"/>
</dbReference>
<dbReference type="Gene3D" id="3.30.70.270">
    <property type="match status" value="1"/>
</dbReference>
<evidence type="ECO:0000259" key="2">
    <source>
        <dbReference type="PROSITE" id="PS50173"/>
    </source>
</evidence>
<evidence type="ECO:0000313" key="3">
    <source>
        <dbReference type="EMBL" id="OGE79545.1"/>
    </source>
</evidence>
<dbReference type="STRING" id="1817824.A2751_00430"/>
<dbReference type="GO" id="GO:0042276">
    <property type="term" value="P:error-prone translesion synthesis"/>
    <property type="evidence" value="ECO:0007669"/>
    <property type="project" value="TreeGrafter"/>
</dbReference>
<dbReference type="InterPro" id="IPR001126">
    <property type="entry name" value="UmuC"/>
</dbReference>
<reference evidence="3 4" key="1">
    <citation type="journal article" date="2016" name="Nat. Commun.">
        <title>Thousands of microbial genomes shed light on interconnected biogeochemical processes in an aquifer system.</title>
        <authorList>
            <person name="Anantharaman K."/>
            <person name="Brown C.T."/>
            <person name="Hug L.A."/>
            <person name="Sharon I."/>
            <person name="Castelle C.J."/>
            <person name="Probst A.J."/>
            <person name="Thomas B.C."/>
            <person name="Singh A."/>
            <person name="Wilkins M.J."/>
            <person name="Karaoz U."/>
            <person name="Brodie E.L."/>
            <person name="Williams K.H."/>
            <person name="Hubbard S.S."/>
            <person name="Banfield J.F."/>
        </authorList>
    </citation>
    <scope>NUCLEOTIDE SEQUENCE [LARGE SCALE GENOMIC DNA]</scope>
</reference>
<dbReference type="InterPro" id="IPR043502">
    <property type="entry name" value="DNA/RNA_pol_sf"/>
</dbReference>
<dbReference type="GO" id="GO:0005829">
    <property type="term" value="C:cytosol"/>
    <property type="evidence" value="ECO:0007669"/>
    <property type="project" value="TreeGrafter"/>
</dbReference>
<dbReference type="Pfam" id="PF00817">
    <property type="entry name" value="IMS"/>
    <property type="match status" value="1"/>
</dbReference>
<dbReference type="SUPFAM" id="SSF100879">
    <property type="entry name" value="Lesion bypass DNA polymerase (Y-family), little finger domain"/>
    <property type="match status" value="1"/>
</dbReference>
<dbReference type="InterPro" id="IPR043128">
    <property type="entry name" value="Rev_trsase/Diguanyl_cyclase"/>
</dbReference>
<proteinExistence type="inferred from homology"/>
<dbReference type="Gene3D" id="3.40.1170.60">
    <property type="match status" value="1"/>
</dbReference>
<dbReference type="AlphaFoldDB" id="A0A1F5NPE4"/>
<dbReference type="InterPro" id="IPR050116">
    <property type="entry name" value="DNA_polymerase-Y"/>
</dbReference>
<organism evidence="3 4">
    <name type="scientific">Candidatus Doudnabacteria bacterium RIFCSPHIGHO2_01_FULL_46_14</name>
    <dbReference type="NCBI Taxonomy" id="1817824"/>
    <lineage>
        <taxon>Bacteria</taxon>
        <taxon>Candidatus Doudnaibacteriota</taxon>
    </lineage>
</organism>
<dbReference type="PANTHER" id="PTHR11076">
    <property type="entry name" value="DNA REPAIR POLYMERASE UMUC / TRANSFERASE FAMILY MEMBER"/>
    <property type="match status" value="1"/>
</dbReference>
<dbReference type="GO" id="GO:0003887">
    <property type="term" value="F:DNA-directed DNA polymerase activity"/>
    <property type="evidence" value="ECO:0007669"/>
    <property type="project" value="InterPro"/>
</dbReference>
<dbReference type="GO" id="GO:0009432">
    <property type="term" value="P:SOS response"/>
    <property type="evidence" value="ECO:0007669"/>
    <property type="project" value="TreeGrafter"/>
</dbReference>
<dbReference type="GO" id="GO:0006281">
    <property type="term" value="P:DNA repair"/>
    <property type="evidence" value="ECO:0007669"/>
    <property type="project" value="InterPro"/>
</dbReference>
<protein>
    <recommendedName>
        <fullName evidence="2">UmuC domain-containing protein</fullName>
    </recommendedName>
</protein>
<dbReference type="InterPro" id="IPR017961">
    <property type="entry name" value="DNA_pol_Y-fam_little_finger"/>
</dbReference>
<name>A0A1F5NPE4_9BACT</name>
<sequence length="445" mass="49805">MNSYFASVEQQANPLLRGRPVGVCEHLGGIIIAPSVEAKRMGIKLGTPVWEAVKIFPQIVLLHTDPDKYRDITQKFLQIFRDYSDNVEQYSIDEAFIDATEYCAGDYGEAMLLGLEIKQRIRLEVGEWVSCSVGIGPNKLISKIAADLDGGIFSPSPCPSPLPGPPKSVTAFGVGLRGEVGWGWNQIDRICVIRPEYVSQLYDYLNMTDVPGIGPRLKRALGKLGIFTLKELATYPLSNLLNQFGLWGQVLHDLANFQDTSAVMSEEEDAKSFGHAYTVGKALTSIDEIRRLMFKLSEKVGRRMRKYGVAGSVVHYFHSDKQYSSFSKQHKIKDFINDGKDIFRVAWSIFSPSLRVREGRGELRIKIMGVSVSGLKFSAQGRSASGGVQDFLFEQYERPRRLLSAMDKINDKYGDYTITRAEMHEAPDGWAKDTVGFGRTRHQKA</sequence>
<dbReference type="PROSITE" id="PS50173">
    <property type="entry name" value="UMUC"/>
    <property type="match status" value="1"/>
</dbReference>